<keyword evidence="2" id="KW-1185">Reference proteome</keyword>
<sequence length="159" mass="17919">MKKKTYPVTNIGSVSLLMVFIILCLVTFATLSLSSAAGDYQYSRDTARHNTEYYNACNKATLRLKEIDKLLDAAYTGRPDDYYAEAAKALDTMDGITSDFSSEEPYLSFEEKIDDKKALKVVIILNGTDRISGGFYRIRSWQEISTAGWEGNDRLKLIE</sequence>
<organism evidence="1 2">
    <name type="scientific">[Clostridium] hylemonae DSM 15053</name>
    <dbReference type="NCBI Taxonomy" id="553973"/>
    <lineage>
        <taxon>Bacteria</taxon>
        <taxon>Bacillati</taxon>
        <taxon>Bacillota</taxon>
        <taxon>Clostridia</taxon>
        <taxon>Lachnospirales</taxon>
        <taxon>Lachnospiraceae</taxon>
    </lineage>
</organism>
<evidence type="ECO:0008006" key="3">
    <source>
        <dbReference type="Google" id="ProtNLM"/>
    </source>
</evidence>
<dbReference type="RefSeq" id="WP_006443746.1">
    <property type="nucleotide sequence ID" value="NZ_CP036524.1"/>
</dbReference>
<dbReference type="AlphaFoldDB" id="C0C2S9"/>
<dbReference type="EMBL" id="ABYI02000024">
    <property type="protein sequence ID" value="EEG73440.1"/>
    <property type="molecule type" value="Genomic_DNA"/>
</dbReference>
<accession>C0C2S9</accession>
<evidence type="ECO:0000313" key="1">
    <source>
        <dbReference type="EMBL" id="EEG73440.1"/>
    </source>
</evidence>
<reference evidence="1" key="1">
    <citation type="submission" date="2009-02" db="EMBL/GenBank/DDBJ databases">
        <authorList>
            <person name="Fulton L."/>
            <person name="Clifton S."/>
            <person name="Fulton B."/>
            <person name="Xu J."/>
            <person name="Minx P."/>
            <person name="Pepin K.H."/>
            <person name="Johnson M."/>
            <person name="Bhonagiri V."/>
            <person name="Nash W.E."/>
            <person name="Mardis E.R."/>
            <person name="Wilson R.K."/>
        </authorList>
    </citation>
    <scope>NUCLEOTIDE SEQUENCE [LARGE SCALE GENOMIC DNA]</scope>
    <source>
        <strain evidence="1">DSM 15053</strain>
    </source>
</reference>
<name>C0C2S9_9FIRM</name>
<comment type="caution">
    <text evidence="1">The sequence shown here is derived from an EMBL/GenBank/DDBJ whole genome shotgun (WGS) entry which is preliminary data.</text>
</comment>
<dbReference type="OrthoDB" id="2047533at2"/>
<dbReference type="HOGENOM" id="CLU_134284_0_0_9"/>
<dbReference type="eggNOG" id="ENOG5033CAX">
    <property type="taxonomic scope" value="Bacteria"/>
</dbReference>
<protein>
    <recommendedName>
        <fullName evidence="3">Type 4 fimbrial biogenesis protein PilX N-terminal domain-containing protein</fullName>
    </recommendedName>
</protein>
<proteinExistence type="predicted"/>
<dbReference type="STRING" id="553973.CLOHYLEM_06385"/>
<reference evidence="1" key="2">
    <citation type="submission" date="2013-06" db="EMBL/GenBank/DDBJ databases">
        <title>Draft genome sequence of Clostridium hylemonae (DSM 15053).</title>
        <authorList>
            <person name="Sudarsanam P."/>
            <person name="Ley R."/>
            <person name="Guruge J."/>
            <person name="Turnbaugh P.J."/>
            <person name="Mahowald M."/>
            <person name="Liep D."/>
            <person name="Gordon J."/>
        </authorList>
    </citation>
    <scope>NUCLEOTIDE SEQUENCE</scope>
    <source>
        <strain evidence="1">DSM 15053</strain>
    </source>
</reference>
<gene>
    <name evidence="1" type="ORF">CLOHYLEM_06385</name>
</gene>
<dbReference type="Proteomes" id="UP000004893">
    <property type="component" value="Unassembled WGS sequence"/>
</dbReference>
<evidence type="ECO:0000313" key="2">
    <source>
        <dbReference type="Proteomes" id="UP000004893"/>
    </source>
</evidence>